<dbReference type="Proteomes" id="UP000229401">
    <property type="component" value="Unassembled WGS sequence"/>
</dbReference>
<dbReference type="EMBL" id="PFLI01000082">
    <property type="protein sequence ID" value="PIY72149.1"/>
    <property type="molecule type" value="Genomic_DNA"/>
</dbReference>
<organism evidence="3 4">
    <name type="scientific">Candidatus Roizmanbacteria bacterium CG_4_10_14_0_8_um_filter_33_9</name>
    <dbReference type="NCBI Taxonomy" id="1974826"/>
    <lineage>
        <taxon>Bacteria</taxon>
        <taxon>Candidatus Roizmaniibacteriota</taxon>
    </lineage>
</organism>
<dbReference type="InterPro" id="IPR043461">
    <property type="entry name" value="LpxH-like"/>
</dbReference>
<evidence type="ECO:0000256" key="1">
    <source>
        <dbReference type="ARBA" id="ARBA00008950"/>
    </source>
</evidence>
<dbReference type="GO" id="GO:0008758">
    <property type="term" value="F:UDP-2,3-diacylglucosamine hydrolase activity"/>
    <property type="evidence" value="ECO:0007669"/>
    <property type="project" value="TreeGrafter"/>
</dbReference>
<accession>A0A2M7QIL7</accession>
<evidence type="ECO:0000259" key="2">
    <source>
        <dbReference type="Pfam" id="PF12850"/>
    </source>
</evidence>
<dbReference type="Gene3D" id="3.60.21.10">
    <property type="match status" value="1"/>
</dbReference>
<dbReference type="GO" id="GO:0016020">
    <property type="term" value="C:membrane"/>
    <property type="evidence" value="ECO:0007669"/>
    <property type="project" value="GOC"/>
</dbReference>
<dbReference type="InterPro" id="IPR024654">
    <property type="entry name" value="Calcineurin-like_PHP_lpxH"/>
</dbReference>
<dbReference type="GO" id="GO:0009245">
    <property type="term" value="P:lipid A biosynthetic process"/>
    <property type="evidence" value="ECO:0007669"/>
    <property type="project" value="TreeGrafter"/>
</dbReference>
<proteinExistence type="inferred from homology"/>
<evidence type="ECO:0000313" key="4">
    <source>
        <dbReference type="Proteomes" id="UP000229401"/>
    </source>
</evidence>
<reference evidence="4" key="1">
    <citation type="submission" date="2017-09" db="EMBL/GenBank/DDBJ databases">
        <title>Depth-based differentiation of microbial function through sediment-hosted aquifers and enrichment of novel symbionts in the deep terrestrial subsurface.</title>
        <authorList>
            <person name="Probst A.J."/>
            <person name="Ladd B."/>
            <person name="Jarett J.K."/>
            <person name="Geller-Mcgrath D.E."/>
            <person name="Sieber C.M.K."/>
            <person name="Emerson J.B."/>
            <person name="Anantharaman K."/>
            <person name="Thomas B.C."/>
            <person name="Malmstrom R."/>
            <person name="Stieglmeier M."/>
            <person name="Klingl A."/>
            <person name="Woyke T."/>
            <person name="Ryan C.M."/>
            <person name="Banfield J.F."/>
        </authorList>
    </citation>
    <scope>NUCLEOTIDE SEQUENCE [LARGE SCALE GENOMIC DNA]</scope>
</reference>
<dbReference type="Pfam" id="PF12850">
    <property type="entry name" value="Metallophos_2"/>
    <property type="match status" value="1"/>
</dbReference>
<name>A0A2M7QIL7_9BACT</name>
<sequence length="216" mass="25700">MTILVFSDTHLTHRFNKKKFLFLSRIIKKADKVIINGDFWDGHISSFHRFINSKWSMLFKLLKQKKTVYIYGNHDRKEYCDSRVSSFSTIQTTHYKINFNKQKYYFEHGNAFFPSTDNKLYNISYLLIKVITHIISLIELPIQHLKIWFGGVILNKKIKKKRNGETKNGFIVCGHTHYPEIDQKNRFLNTGFIKYGIASYLLIDNRGFQLRKESYL</sequence>
<comment type="similarity">
    <text evidence="1">Belongs to the metallophosphoesterase superfamily. YfcE family.</text>
</comment>
<dbReference type="PANTHER" id="PTHR34990">
    <property type="entry name" value="UDP-2,3-DIACYLGLUCOSAMINE HYDROLASE-RELATED"/>
    <property type="match status" value="1"/>
</dbReference>
<dbReference type="InterPro" id="IPR029052">
    <property type="entry name" value="Metallo-depent_PP-like"/>
</dbReference>
<comment type="caution">
    <text evidence="3">The sequence shown here is derived from an EMBL/GenBank/DDBJ whole genome shotgun (WGS) entry which is preliminary data.</text>
</comment>
<feature type="domain" description="Calcineurin-like phosphoesterase" evidence="2">
    <location>
        <begin position="1"/>
        <end position="192"/>
    </location>
</feature>
<dbReference type="SUPFAM" id="SSF56300">
    <property type="entry name" value="Metallo-dependent phosphatases"/>
    <property type="match status" value="1"/>
</dbReference>
<gene>
    <name evidence="3" type="ORF">COY87_02485</name>
</gene>
<protein>
    <recommendedName>
        <fullName evidence="2">Calcineurin-like phosphoesterase domain-containing protein</fullName>
    </recommendedName>
</protein>
<dbReference type="AlphaFoldDB" id="A0A2M7QIL7"/>
<evidence type="ECO:0000313" key="3">
    <source>
        <dbReference type="EMBL" id="PIY72149.1"/>
    </source>
</evidence>